<dbReference type="AlphaFoldDB" id="A0A143DC05"/>
<dbReference type="Gene3D" id="3.40.50.2000">
    <property type="entry name" value="Glycogen Phosphorylase B"/>
    <property type="match status" value="1"/>
</dbReference>
<dbReference type="Pfam" id="PF13692">
    <property type="entry name" value="Glyco_trans_1_4"/>
    <property type="match status" value="1"/>
</dbReference>
<sequence length="360" mass="41487">MRVLFYPHKYLRDRQLDTVRRWPPHQAVNPELAQRRNGDQVSSLYANAPRLKASWKQKLPLLNLRLRPYGASRDAVVYVWGAVIATGQFIVDLDNPWSLVGYNLRAMPMYRYVIRRILLADRCLEIRCMSEACRLSLKALFGDEVYRKAIVHYPCIPQVITEVTARTAGECRFLFVGTQFEIKGGVALLKAFRRVYDQASHARLDVVTHLPAEYAYLAEGCPGIHVHEARFTRSEIHERFMRQADVLILPTYVESFGMVALEALAHGLGLIATDVYALRELVEDGRNGRLLSPPISVWDGVLPSQYYYDWENIKQNIRNTDMSSFENDLFKAMLEFSIEPWLVNSARLESVKIMKERFVC</sequence>
<dbReference type="STRING" id="1549855.AY555_02600"/>
<dbReference type="KEGG" id="hjo:AY555_02600"/>
<evidence type="ECO:0000313" key="2">
    <source>
        <dbReference type="Proteomes" id="UP000076066"/>
    </source>
</evidence>
<evidence type="ECO:0000313" key="1">
    <source>
        <dbReference type="EMBL" id="AMW34252.1"/>
    </source>
</evidence>
<gene>
    <name evidence="1" type="ORF">AY555_02600</name>
</gene>
<accession>A0A143DC05</accession>
<dbReference type="RefSeq" id="WP_066133052.1">
    <property type="nucleotide sequence ID" value="NZ_CP014525.1"/>
</dbReference>
<dbReference type="EMBL" id="CP014525">
    <property type="protein sequence ID" value="AMW34252.1"/>
    <property type="molecule type" value="Genomic_DNA"/>
</dbReference>
<name>A0A143DC05_9PROT</name>
<dbReference type="CDD" id="cd03801">
    <property type="entry name" value="GT4_PimA-like"/>
    <property type="match status" value="1"/>
</dbReference>
<dbReference type="Proteomes" id="UP000076066">
    <property type="component" value="Chromosome"/>
</dbReference>
<protein>
    <submittedName>
        <fullName evidence="1">Uncharacterized protein</fullName>
    </submittedName>
</protein>
<keyword evidence="2" id="KW-1185">Reference proteome</keyword>
<dbReference type="OrthoDB" id="5443996at2"/>
<dbReference type="SUPFAM" id="SSF53756">
    <property type="entry name" value="UDP-Glycosyltransferase/glycogen phosphorylase"/>
    <property type="match status" value="1"/>
</dbReference>
<reference evidence="1 2" key="1">
    <citation type="submission" date="2016-02" db="EMBL/GenBank/DDBJ databases">
        <title>Complete Genome of H5569, the type strain of the newly described species Haematospirillium jordaniae.</title>
        <authorList>
            <person name="Nicholson A.C."/>
            <person name="Humrighouse B.W."/>
            <person name="Loparov V."/>
            <person name="McQuiston J.R."/>
        </authorList>
    </citation>
    <scope>NUCLEOTIDE SEQUENCE [LARGE SCALE GENOMIC DNA]</scope>
    <source>
        <strain evidence="1 2">H5569</strain>
    </source>
</reference>
<organism evidence="1 2">
    <name type="scientific">Haematospirillum jordaniae</name>
    <dbReference type="NCBI Taxonomy" id="1549855"/>
    <lineage>
        <taxon>Bacteria</taxon>
        <taxon>Pseudomonadati</taxon>
        <taxon>Pseudomonadota</taxon>
        <taxon>Alphaproteobacteria</taxon>
        <taxon>Rhodospirillales</taxon>
        <taxon>Novispirillaceae</taxon>
        <taxon>Haematospirillum</taxon>
    </lineage>
</organism>
<proteinExistence type="predicted"/>
<dbReference type="PANTHER" id="PTHR12526">
    <property type="entry name" value="GLYCOSYLTRANSFERASE"/>
    <property type="match status" value="1"/>
</dbReference>
<dbReference type="PANTHER" id="PTHR12526:SF630">
    <property type="entry name" value="GLYCOSYLTRANSFERASE"/>
    <property type="match status" value="1"/>
</dbReference>
<dbReference type="GeneID" id="53316041"/>